<keyword evidence="2" id="KW-1185">Reference proteome</keyword>
<name>A0AAD5UFJ0_9FUNG</name>
<dbReference type="EMBL" id="JADGKB010000110">
    <property type="protein sequence ID" value="KAJ3253406.1"/>
    <property type="molecule type" value="Genomic_DNA"/>
</dbReference>
<feature type="non-terminal residue" evidence="1">
    <location>
        <position position="1"/>
    </location>
</feature>
<accession>A0AAD5UFJ0</accession>
<organism evidence="1 2">
    <name type="scientific">Boothiomyces macroporosus</name>
    <dbReference type="NCBI Taxonomy" id="261099"/>
    <lineage>
        <taxon>Eukaryota</taxon>
        <taxon>Fungi</taxon>
        <taxon>Fungi incertae sedis</taxon>
        <taxon>Chytridiomycota</taxon>
        <taxon>Chytridiomycota incertae sedis</taxon>
        <taxon>Chytridiomycetes</taxon>
        <taxon>Rhizophydiales</taxon>
        <taxon>Terramycetaceae</taxon>
        <taxon>Boothiomyces</taxon>
    </lineage>
</organism>
<dbReference type="Proteomes" id="UP001210925">
    <property type="component" value="Unassembled WGS sequence"/>
</dbReference>
<reference evidence="1" key="1">
    <citation type="submission" date="2020-05" db="EMBL/GenBank/DDBJ databases">
        <title>Phylogenomic resolution of chytrid fungi.</title>
        <authorList>
            <person name="Stajich J.E."/>
            <person name="Amses K."/>
            <person name="Simmons R."/>
            <person name="Seto K."/>
            <person name="Myers J."/>
            <person name="Bonds A."/>
            <person name="Quandt C.A."/>
            <person name="Barry K."/>
            <person name="Liu P."/>
            <person name="Grigoriev I."/>
            <person name="Longcore J.E."/>
            <person name="James T.Y."/>
        </authorList>
    </citation>
    <scope>NUCLEOTIDE SEQUENCE</scope>
    <source>
        <strain evidence="1">PLAUS21</strain>
    </source>
</reference>
<evidence type="ECO:0000313" key="1">
    <source>
        <dbReference type="EMBL" id="KAJ3253406.1"/>
    </source>
</evidence>
<evidence type="ECO:0000313" key="2">
    <source>
        <dbReference type="Proteomes" id="UP001210925"/>
    </source>
</evidence>
<proteinExistence type="predicted"/>
<sequence length="56" mass="5926">NPDDQLHVPNDGNAQVRVLCDYGCPIHTPGVVDRHDGSRDGLLSYSGVQPALSVAV</sequence>
<gene>
    <name evidence="1" type="ORF">HK103_000675</name>
</gene>
<dbReference type="AlphaFoldDB" id="A0AAD5UFJ0"/>
<comment type="caution">
    <text evidence="1">The sequence shown here is derived from an EMBL/GenBank/DDBJ whole genome shotgun (WGS) entry which is preliminary data.</text>
</comment>
<protein>
    <submittedName>
        <fullName evidence="1">Uncharacterized protein</fullName>
    </submittedName>
</protein>